<dbReference type="KEGG" id="nre:BES08_05850"/>
<evidence type="ECO:0000313" key="2">
    <source>
        <dbReference type="Proteomes" id="UP000094626"/>
    </source>
</evidence>
<accession>A0A1D8A2P0</accession>
<dbReference type="EMBL" id="CP017075">
    <property type="protein sequence ID" value="AOR76336.1"/>
    <property type="molecule type" value="Genomic_DNA"/>
</dbReference>
<dbReference type="RefSeq" id="WP_069707792.1">
    <property type="nucleotide sequence ID" value="NZ_CP017075.1"/>
</dbReference>
<sequence length="126" mass="13044">MAAATNTAAAVAAATLTVCSKLPFDFAAEHGGKTVVFKGGKAIDPVTREPYLTGGYGLTRDVDADWFAAWSDAVGDFKPLQTGAIFSSTSKDPEAEAAEMNGEVATGLEQKSAEELGVEVVADDKK</sequence>
<reference evidence="2" key="1">
    <citation type="journal article" date="2017" name="J. Biotechnol.">
        <title>Complete genome sequence of Novosphingobium resinovorum SA1, a versatile xenobiotic-degrading bacterium capable of utilizing sulfanilic acid.</title>
        <authorList>
            <person name="Hegedus B."/>
            <person name="Kos P.B."/>
            <person name="Balint B."/>
            <person name="Maroti G."/>
            <person name="Gan H.M."/>
            <person name="Perei K."/>
            <person name="Rakhely G."/>
        </authorList>
    </citation>
    <scope>NUCLEOTIDE SEQUENCE [LARGE SCALE GENOMIC DNA]</scope>
    <source>
        <strain evidence="2">SA1</strain>
    </source>
</reference>
<organism evidence="1 2">
    <name type="scientific">Novosphingobium resinovorum</name>
    <dbReference type="NCBI Taxonomy" id="158500"/>
    <lineage>
        <taxon>Bacteria</taxon>
        <taxon>Pseudomonadati</taxon>
        <taxon>Pseudomonadota</taxon>
        <taxon>Alphaproteobacteria</taxon>
        <taxon>Sphingomonadales</taxon>
        <taxon>Sphingomonadaceae</taxon>
        <taxon>Novosphingobium</taxon>
    </lineage>
</organism>
<protein>
    <submittedName>
        <fullName evidence="1">Uncharacterized protein</fullName>
    </submittedName>
</protein>
<dbReference type="Proteomes" id="UP000094626">
    <property type="component" value="Chromosome"/>
</dbReference>
<dbReference type="AlphaFoldDB" id="A0A1D8A2P0"/>
<proteinExistence type="predicted"/>
<keyword evidence="2" id="KW-1185">Reference proteome</keyword>
<name>A0A1D8A2P0_9SPHN</name>
<dbReference type="OrthoDB" id="6460161at2"/>
<gene>
    <name evidence="1" type="ORF">BES08_05850</name>
</gene>
<evidence type="ECO:0000313" key="1">
    <source>
        <dbReference type="EMBL" id="AOR76336.1"/>
    </source>
</evidence>